<name>A0AA36CEI0_9BILA</name>
<feature type="compositionally biased region" description="Low complexity" evidence="1">
    <location>
        <begin position="153"/>
        <end position="163"/>
    </location>
</feature>
<dbReference type="Proteomes" id="UP001177023">
    <property type="component" value="Unassembled WGS sequence"/>
</dbReference>
<feature type="chain" id="PRO_5041358421" description="Secreted protein" evidence="2">
    <location>
        <begin position="19"/>
        <end position="169"/>
    </location>
</feature>
<gene>
    <name evidence="3" type="ORF">MSPICULIGERA_LOCUS5477</name>
</gene>
<evidence type="ECO:0000313" key="3">
    <source>
        <dbReference type="EMBL" id="CAJ0566895.1"/>
    </source>
</evidence>
<sequence>MKLIFWIFASLMLLLVDAEPMFPAIPKDESQLCLTIEDCPQTRGKLSHICDIPYGELEGVVLFSQPNSSDIGLFCYPNMANVQTMADLLQVEVYAYDYSGFIHVQVGPDTTSERQTVVSKVSRPSLYMHLLNVFAEGAQKARRSGDANAANGSSQKTSSSSGSPQEEAA</sequence>
<accession>A0AA36CEI0</accession>
<evidence type="ECO:0008006" key="5">
    <source>
        <dbReference type="Google" id="ProtNLM"/>
    </source>
</evidence>
<proteinExistence type="predicted"/>
<protein>
    <recommendedName>
        <fullName evidence="5">Secreted protein</fullName>
    </recommendedName>
</protein>
<evidence type="ECO:0000256" key="1">
    <source>
        <dbReference type="SAM" id="MobiDB-lite"/>
    </source>
</evidence>
<feature type="non-terminal residue" evidence="3">
    <location>
        <position position="1"/>
    </location>
</feature>
<evidence type="ECO:0000256" key="2">
    <source>
        <dbReference type="SAM" id="SignalP"/>
    </source>
</evidence>
<reference evidence="3" key="1">
    <citation type="submission" date="2023-06" db="EMBL/GenBank/DDBJ databases">
        <authorList>
            <person name="Delattre M."/>
        </authorList>
    </citation>
    <scope>NUCLEOTIDE SEQUENCE</scope>
    <source>
        <strain evidence="3">AF72</strain>
    </source>
</reference>
<feature type="region of interest" description="Disordered" evidence="1">
    <location>
        <begin position="142"/>
        <end position="169"/>
    </location>
</feature>
<keyword evidence="2" id="KW-0732">Signal</keyword>
<dbReference type="AlphaFoldDB" id="A0AA36CEI0"/>
<comment type="caution">
    <text evidence="3">The sequence shown here is derived from an EMBL/GenBank/DDBJ whole genome shotgun (WGS) entry which is preliminary data.</text>
</comment>
<organism evidence="3 4">
    <name type="scientific">Mesorhabditis spiculigera</name>
    <dbReference type="NCBI Taxonomy" id="96644"/>
    <lineage>
        <taxon>Eukaryota</taxon>
        <taxon>Metazoa</taxon>
        <taxon>Ecdysozoa</taxon>
        <taxon>Nematoda</taxon>
        <taxon>Chromadorea</taxon>
        <taxon>Rhabditida</taxon>
        <taxon>Rhabditina</taxon>
        <taxon>Rhabditomorpha</taxon>
        <taxon>Rhabditoidea</taxon>
        <taxon>Rhabditidae</taxon>
        <taxon>Mesorhabditinae</taxon>
        <taxon>Mesorhabditis</taxon>
    </lineage>
</organism>
<evidence type="ECO:0000313" key="4">
    <source>
        <dbReference type="Proteomes" id="UP001177023"/>
    </source>
</evidence>
<keyword evidence="4" id="KW-1185">Reference proteome</keyword>
<feature type="signal peptide" evidence="2">
    <location>
        <begin position="1"/>
        <end position="18"/>
    </location>
</feature>
<dbReference type="EMBL" id="CATQJA010001349">
    <property type="protein sequence ID" value="CAJ0566895.1"/>
    <property type="molecule type" value="Genomic_DNA"/>
</dbReference>